<sequence length="367" mass="42307">MNPFKIGRAYSPESFVDRVDEYCDLLEGVKSGNNVVVIAPRRFGKTWFLQKFSVESGFSCLYVDLFGVYSVRGLVNTLVEQIFEILRRKDLMAFFVNYLKNLPFSIQFNLGFVGVSFSKEVDNEMLLGGLYELLNRVQRELNERLVIVLDEFQAYKNVHKNLAESLRSYIQSAENVGFVFSGSFKHMLEQLFFENSGILYHSCLKVDLNPLLPEDDCVEYLVRQFGRTGKVISPDLAKEVYTKTKGHPYYLQLFGYELWSRTQAEVDFEDVEDAFNNIVEKESYNYDILVETLGYKYVKNALKLVAEQSGELFSSGTLEGYDIPNSSALSKVLRKLSEYGIVEKLGRGRYEIVDPVFEEYARKRFSN</sequence>
<dbReference type="PATRIC" id="fig|771875.3.peg.757"/>
<accession>H9UBG5</accession>
<dbReference type="Gene3D" id="3.40.50.300">
    <property type="entry name" value="P-loop containing nucleotide triphosphate hydrolases"/>
    <property type="match status" value="1"/>
</dbReference>
<dbReference type="PANTHER" id="PTHR34301:SF8">
    <property type="entry name" value="ATPASE DOMAIN-CONTAINING PROTEIN"/>
    <property type="match status" value="1"/>
</dbReference>
<protein>
    <submittedName>
        <fullName evidence="2">ATPase (AAA+ superfamily)</fullName>
    </submittedName>
</protein>
<keyword evidence="3" id="KW-1185">Reference proteome</keyword>
<dbReference type="Proteomes" id="UP000007384">
    <property type="component" value="Chromosome"/>
</dbReference>
<dbReference type="Pfam" id="PF13401">
    <property type="entry name" value="AAA_22"/>
    <property type="match status" value="1"/>
</dbReference>
<evidence type="ECO:0000313" key="3">
    <source>
        <dbReference type="Proteomes" id="UP000007384"/>
    </source>
</evidence>
<dbReference type="GO" id="GO:0016887">
    <property type="term" value="F:ATP hydrolysis activity"/>
    <property type="evidence" value="ECO:0007669"/>
    <property type="project" value="InterPro"/>
</dbReference>
<dbReference type="InterPro" id="IPR049945">
    <property type="entry name" value="AAA_22"/>
</dbReference>
<dbReference type="InterPro" id="IPR036388">
    <property type="entry name" value="WH-like_DNA-bd_sf"/>
</dbReference>
<dbReference type="eggNOG" id="COG1672">
    <property type="taxonomic scope" value="Bacteria"/>
</dbReference>
<dbReference type="SUPFAM" id="SSF52540">
    <property type="entry name" value="P-loop containing nucleoside triphosphate hydrolases"/>
    <property type="match status" value="1"/>
</dbReference>
<dbReference type="RefSeq" id="WP_014451302.1">
    <property type="nucleotide sequence ID" value="NC_017095.1"/>
</dbReference>
<name>H9UBG5_FERPD</name>
<dbReference type="KEGG" id="fpe:Ferpe_0738"/>
<dbReference type="Gene3D" id="1.10.10.10">
    <property type="entry name" value="Winged helix-like DNA-binding domain superfamily/Winged helix DNA-binding domain"/>
    <property type="match status" value="1"/>
</dbReference>
<dbReference type="AlphaFoldDB" id="H9UBG5"/>
<proteinExistence type="predicted"/>
<dbReference type="PANTHER" id="PTHR34301">
    <property type="entry name" value="DNA-BINDING PROTEIN-RELATED"/>
    <property type="match status" value="1"/>
</dbReference>
<feature type="domain" description="ORC1/DEAH AAA+ ATPase" evidence="1">
    <location>
        <begin position="32"/>
        <end position="183"/>
    </location>
</feature>
<reference evidence="2" key="1">
    <citation type="submission" date="2012-03" db="EMBL/GenBank/DDBJ databases">
        <title>Complete sequence of Fervidobacterium pennivorans DSM 9078.</title>
        <authorList>
            <consortium name="US DOE Joint Genome Institute"/>
            <person name="Lucas S."/>
            <person name="Han J."/>
            <person name="Lapidus A."/>
            <person name="Cheng J.-F."/>
            <person name="Goodwin L."/>
            <person name="Pitluck S."/>
            <person name="Peters L."/>
            <person name="Ovchinnikova G."/>
            <person name="Lu M."/>
            <person name="Detter J.C."/>
            <person name="Han C."/>
            <person name="Tapia R."/>
            <person name="Land M."/>
            <person name="Hauser L."/>
            <person name="Kyrpides N."/>
            <person name="Ivanova N."/>
            <person name="Pagani I."/>
            <person name="Noll K.M."/>
            <person name="Woyke T."/>
        </authorList>
    </citation>
    <scope>NUCLEOTIDE SEQUENCE</scope>
    <source>
        <strain evidence="2">DSM 9078</strain>
    </source>
</reference>
<organism evidence="2 3">
    <name type="scientific">Fervidobacterium pennivorans (strain DSM 9078 / Ven5)</name>
    <dbReference type="NCBI Taxonomy" id="771875"/>
    <lineage>
        <taxon>Bacteria</taxon>
        <taxon>Thermotogati</taxon>
        <taxon>Thermotogota</taxon>
        <taxon>Thermotogae</taxon>
        <taxon>Thermotogales</taxon>
        <taxon>Fervidobacteriaceae</taxon>
        <taxon>Fervidobacterium</taxon>
    </lineage>
</organism>
<evidence type="ECO:0000259" key="1">
    <source>
        <dbReference type="Pfam" id="PF13401"/>
    </source>
</evidence>
<dbReference type="InterPro" id="IPR027417">
    <property type="entry name" value="P-loop_NTPase"/>
</dbReference>
<dbReference type="HOGENOM" id="CLU_053804_1_1_0"/>
<dbReference type="EMBL" id="CP003260">
    <property type="protein sequence ID" value="AFG34858.1"/>
    <property type="molecule type" value="Genomic_DNA"/>
</dbReference>
<gene>
    <name evidence="2" type="ordered locus">Ferpe_0738</name>
</gene>
<evidence type="ECO:0000313" key="2">
    <source>
        <dbReference type="EMBL" id="AFG34858.1"/>
    </source>
</evidence>
<dbReference type="STRING" id="771875.Ferpe_0738"/>